<evidence type="ECO:0000259" key="2">
    <source>
        <dbReference type="Pfam" id="PF13568"/>
    </source>
</evidence>
<comment type="caution">
    <text evidence="3">The sequence shown here is derived from an EMBL/GenBank/DDBJ whole genome shotgun (WGS) entry which is preliminary data.</text>
</comment>
<sequence>MKLRLFLLLAFFSILVTSAQNSIELTTGITVSKLNFEENFLFSEAESGSSVFVNLGYQYEIDKKGKMALVFSAEFLKRNSSLVIQNSQPITGSTSIRFMQLGFSPKFRYFLSQKENDYRVFLGAGPSFRYNFDATQNGLEIEEESFERLVIGGIYNIGLNYYLSNRTAIILETGVMNDFQNNFKEFFAINDKSKFFDFYARIGVSYQL</sequence>
<dbReference type="Pfam" id="PF13568">
    <property type="entry name" value="OMP_b-brl_2"/>
    <property type="match status" value="1"/>
</dbReference>
<feature type="chain" id="PRO_5046158762" evidence="1">
    <location>
        <begin position="20"/>
        <end position="208"/>
    </location>
</feature>
<dbReference type="SUPFAM" id="SSF56925">
    <property type="entry name" value="OMPA-like"/>
    <property type="match status" value="1"/>
</dbReference>
<evidence type="ECO:0000313" key="4">
    <source>
        <dbReference type="Proteomes" id="UP001327027"/>
    </source>
</evidence>
<keyword evidence="1" id="KW-0732">Signal</keyword>
<feature type="signal peptide" evidence="1">
    <location>
        <begin position="1"/>
        <end position="19"/>
    </location>
</feature>
<evidence type="ECO:0000256" key="1">
    <source>
        <dbReference type="SAM" id="SignalP"/>
    </source>
</evidence>
<reference evidence="3 4" key="1">
    <citation type="journal article" date="2013" name="Int. J. Syst. Evol. Microbiol.">
        <title>Aquimarina gracilis sp. nov., isolated from the gut microflora of a mussel, Mytilus coruscus, and emended description of Aquimarina spongiae.</title>
        <authorList>
            <person name="Park S.C."/>
            <person name="Choe H.N."/>
            <person name="Baik K.S."/>
            <person name="Seong C.N."/>
        </authorList>
    </citation>
    <scope>NUCLEOTIDE SEQUENCE [LARGE SCALE GENOMIC DNA]</scope>
    <source>
        <strain evidence="3 4">PSC32</strain>
    </source>
</reference>
<dbReference type="InterPro" id="IPR025665">
    <property type="entry name" value="Beta-barrel_OMP_2"/>
</dbReference>
<gene>
    <name evidence="3" type="ORF">U6A24_21610</name>
</gene>
<dbReference type="InterPro" id="IPR011250">
    <property type="entry name" value="OMP/PagP_B-barrel"/>
</dbReference>
<accession>A0ABU6A1P6</accession>
<protein>
    <submittedName>
        <fullName evidence="3">Outer membrane beta-barrel protein</fullName>
    </submittedName>
</protein>
<dbReference type="RefSeq" id="WP_324182111.1">
    <property type="nucleotide sequence ID" value="NZ_BAABAW010000023.1"/>
</dbReference>
<evidence type="ECO:0000313" key="3">
    <source>
        <dbReference type="EMBL" id="MEB3348088.1"/>
    </source>
</evidence>
<dbReference type="EMBL" id="JAYKLX010000011">
    <property type="protein sequence ID" value="MEB3348088.1"/>
    <property type="molecule type" value="Genomic_DNA"/>
</dbReference>
<dbReference type="Proteomes" id="UP001327027">
    <property type="component" value="Unassembled WGS sequence"/>
</dbReference>
<organism evidence="3 4">
    <name type="scientific">Aquimarina gracilis</name>
    <dbReference type="NCBI Taxonomy" id="874422"/>
    <lineage>
        <taxon>Bacteria</taxon>
        <taxon>Pseudomonadati</taxon>
        <taxon>Bacteroidota</taxon>
        <taxon>Flavobacteriia</taxon>
        <taxon>Flavobacteriales</taxon>
        <taxon>Flavobacteriaceae</taxon>
        <taxon>Aquimarina</taxon>
    </lineage>
</organism>
<proteinExistence type="predicted"/>
<feature type="domain" description="Outer membrane protein beta-barrel" evidence="2">
    <location>
        <begin position="19"/>
        <end position="172"/>
    </location>
</feature>
<name>A0ABU6A1P6_9FLAO</name>
<keyword evidence="4" id="KW-1185">Reference proteome</keyword>